<proteinExistence type="inferred from homology"/>
<dbReference type="EMBL" id="CP136920">
    <property type="protein sequence ID" value="WOO40971.1"/>
    <property type="molecule type" value="Genomic_DNA"/>
</dbReference>
<sequence length="236" mass="26059">MMSSYRPYIIFCLTFLASVSFGKTTAQYLPPGAVDGIAIVGPPPKADSAEQAEDMAIVLWIQKTRTPEQIRMAQDGVILNLDNFTDALALELTNVNGALLKKTLDDVFVEVRADYNALKKHFNRQRPYTVNPKVHPCIQKEPSTSYPSGHTTRGLVYAYLLADIFPHKKAELFELGYQEGYNRVVGGVHFPSDVRAGEKLGKAYAEAILAQPAWKKATEVIKAGQPAKASSLEEKM</sequence>
<dbReference type="AlphaFoldDB" id="A0AAQ3L8C6"/>
<dbReference type="InterPro" id="IPR001011">
    <property type="entry name" value="Acid_Pase_classA_bac"/>
</dbReference>
<protein>
    <recommendedName>
        <fullName evidence="1">Acid phosphatase</fullName>
        <ecNumber evidence="1">3.1.3.2</ecNumber>
    </recommendedName>
</protein>
<dbReference type="KEGG" id="puo:RZN69_20320"/>
<dbReference type="SMART" id="SM00014">
    <property type="entry name" value="acidPPc"/>
    <property type="match status" value="1"/>
</dbReference>
<dbReference type="InterPro" id="IPR036938">
    <property type="entry name" value="PAP2/HPO_sf"/>
</dbReference>
<feature type="signal peptide" evidence="2">
    <location>
        <begin position="1"/>
        <end position="22"/>
    </location>
</feature>
<dbReference type="GO" id="GO:0003993">
    <property type="term" value="F:acid phosphatase activity"/>
    <property type="evidence" value="ECO:0007669"/>
    <property type="project" value="UniProtKB-EC"/>
</dbReference>
<name>A0AAQ3L8C6_9BACT</name>
<dbReference type="SUPFAM" id="SSF48317">
    <property type="entry name" value="Acid phosphatase/Vanadium-dependent haloperoxidase"/>
    <property type="match status" value="1"/>
</dbReference>
<dbReference type="Proteomes" id="UP001304300">
    <property type="component" value="Chromosome"/>
</dbReference>
<dbReference type="EC" id="3.1.3.2" evidence="1"/>
<dbReference type="Gene3D" id="1.20.144.10">
    <property type="entry name" value="Phosphatidic acid phosphatase type 2/haloperoxidase"/>
    <property type="match status" value="1"/>
</dbReference>
<keyword evidence="2" id="KW-0732">Signal</keyword>
<evidence type="ECO:0000313" key="4">
    <source>
        <dbReference type="EMBL" id="WOO40971.1"/>
    </source>
</evidence>
<dbReference type="InterPro" id="IPR000326">
    <property type="entry name" value="PAP2/HPO"/>
</dbReference>
<gene>
    <name evidence="4" type="ORF">RZN69_20320</name>
</gene>
<dbReference type="Pfam" id="PF01569">
    <property type="entry name" value="PAP2"/>
    <property type="match status" value="1"/>
</dbReference>
<keyword evidence="1" id="KW-0378">Hydrolase</keyword>
<feature type="chain" id="PRO_5042858939" description="Acid phosphatase" evidence="2">
    <location>
        <begin position="23"/>
        <end position="236"/>
    </location>
</feature>
<evidence type="ECO:0000313" key="5">
    <source>
        <dbReference type="Proteomes" id="UP001304300"/>
    </source>
</evidence>
<comment type="catalytic activity">
    <reaction evidence="1">
        <text>a phosphate monoester + H2O = an alcohol + phosphate</text>
        <dbReference type="Rhea" id="RHEA:15017"/>
        <dbReference type="ChEBI" id="CHEBI:15377"/>
        <dbReference type="ChEBI" id="CHEBI:30879"/>
        <dbReference type="ChEBI" id="CHEBI:43474"/>
        <dbReference type="ChEBI" id="CHEBI:67140"/>
        <dbReference type="EC" id="3.1.3.2"/>
    </reaction>
</comment>
<evidence type="ECO:0000259" key="3">
    <source>
        <dbReference type="SMART" id="SM00014"/>
    </source>
</evidence>
<evidence type="ECO:0000256" key="2">
    <source>
        <dbReference type="SAM" id="SignalP"/>
    </source>
</evidence>
<feature type="domain" description="Phosphatidic acid phosphatase type 2/haloperoxidase" evidence="3">
    <location>
        <begin position="99"/>
        <end position="209"/>
    </location>
</feature>
<comment type="similarity">
    <text evidence="1">Belongs to the class A bacterial acid phosphatase family.</text>
</comment>
<reference evidence="4 5" key="1">
    <citation type="submission" date="2023-10" db="EMBL/GenBank/DDBJ databases">
        <title>Rubellicoccus peritrichatus gen. nov., sp. nov., isolated from an algae of coral reef tank.</title>
        <authorList>
            <person name="Luo J."/>
        </authorList>
    </citation>
    <scope>NUCLEOTIDE SEQUENCE [LARGE SCALE GENOMIC DNA]</scope>
    <source>
        <strain evidence="4 5">CR14</strain>
    </source>
</reference>
<dbReference type="RefSeq" id="WP_317833265.1">
    <property type="nucleotide sequence ID" value="NZ_CP136920.1"/>
</dbReference>
<accession>A0AAQ3L8C6</accession>
<evidence type="ECO:0000256" key="1">
    <source>
        <dbReference type="PIRNR" id="PIRNR000897"/>
    </source>
</evidence>
<dbReference type="GO" id="GO:0030288">
    <property type="term" value="C:outer membrane-bounded periplasmic space"/>
    <property type="evidence" value="ECO:0007669"/>
    <property type="project" value="InterPro"/>
</dbReference>
<keyword evidence="5" id="KW-1185">Reference proteome</keyword>
<dbReference type="PIRSF" id="PIRSF000897">
    <property type="entry name" value="Acid_Ptase_ClsA"/>
    <property type="match status" value="1"/>
</dbReference>
<organism evidence="4 5">
    <name type="scientific">Rubellicoccus peritrichatus</name>
    <dbReference type="NCBI Taxonomy" id="3080537"/>
    <lineage>
        <taxon>Bacteria</taxon>
        <taxon>Pseudomonadati</taxon>
        <taxon>Verrucomicrobiota</taxon>
        <taxon>Opitutia</taxon>
        <taxon>Puniceicoccales</taxon>
        <taxon>Cerasicoccaceae</taxon>
        <taxon>Rubellicoccus</taxon>
    </lineage>
</organism>